<dbReference type="Proteomes" id="UP000315353">
    <property type="component" value="Unassembled WGS sequence"/>
</dbReference>
<dbReference type="Proteomes" id="UP000185479">
    <property type="component" value="Chromosome"/>
</dbReference>
<keyword evidence="3" id="KW-1185">Reference proteome</keyword>
<dbReference type="EMBL" id="BJNB01000025">
    <property type="protein sequence ID" value="GEB98162.1"/>
    <property type="molecule type" value="Genomic_DNA"/>
</dbReference>
<accession>A0A1L7CKN1</accession>
<dbReference type="EMBL" id="CP009246">
    <property type="protein sequence ID" value="APT86343.1"/>
    <property type="molecule type" value="Genomic_DNA"/>
</dbReference>
<reference evidence="1 3" key="1">
    <citation type="submission" date="2014-08" db="EMBL/GenBank/DDBJ databases">
        <title>Complete genome sequence of Corynebacterium flavescens OJ8(T)(=DSM 20296(T)), isolated from cheese.</title>
        <authorList>
            <person name="Ruckert C."/>
            <person name="Albersmeier A."/>
            <person name="Winkler A."/>
            <person name="Kalinowski J."/>
        </authorList>
    </citation>
    <scope>NUCLEOTIDE SEQUENCE [LARGE SCALE GENOMIC DNA]</scope>
    <source>
        <strain evidence="1 3">OJ8</strain>
    </source>
</reference>
<dbReference type="OrthoDB" id="4412961at2"/>
<gene>
    <name evidence="2" type="ORF">CFL01nite_16570</name>
    <name evidence="1" type="ORF">CFLV_03485</name>
</gene>
<dbReference type="STRING" id="28028.CFLV_03485"/>
<dbReference type="KEGG" id="cfc:CFLV_03485"/>
<name>A0A1L7CKN1_CORFL</name>
<protein>
    <submittedName>
        <fullName evidence="1">Uncharacterized protein</fullName>
    </submittedName>
</protein>
<reference evidence="2 4" key="2">
    <citation type="submission" date="2019-06" db="EMBL/GenBank/DDBJ databases">
        <title>Whole genome shotgun sequence of Corynebacterium flavescens NBRC 14136.</title>
        <authorList>
            <person name="Hosoyama A."/>
            <person name="Uohara A."/>
            <person name="Ohji S."/>
            <person name="Ichikawa N."/>
        </authorList>
    </citation>
    <scope>NUCLEOTIDE SEQUENCE [LARGE SCALE GENOMIC DNA]</scope>
    <source>
        <strain evidence="2 4">NBRC 14136</strain>
    </source>
</reference>
<evidence type="ECO:0000313" key="2">
    <source>
        <dbReference type="EMBL" id="GEB98162.1"/>
    </source>
</evidence>
<dbReference type="AlphaFoldDB" id="A0A1L7CKN1"/>
<proteinExistence type="predicted"/>
<organism evidence="1 3">
    <name type="scientific">Corynebacterium flavescens</name>
    <dbReference type="NCBI Taxonomy" id="28028"/>
    <lineage>
        <taxon>Bacteria</taxon>
        <taxon>Bacillati</taxon>
        <taxon>Actinomycetota</taxon>
        <taxon>Actinomycetes</taxon>
        <taxon>Mycobacteriales</taxon>
        <taxon>Corynebacteriaceae</taxon>
        <taxon>Corynebacterium</taxon>
    </lineage>
</organism>
<evidence type="ECO:0000313" key="4">
    <source>
        <dbReference type="Proteomes" id="UP000315353"/>
    </source>
</evidence>
<evidence type="ECO:0000313" key="3">
    <source>
        <dbReference type="Proteomes" id="UP000185479"/>
    </source>
</evidence>
<evidence type="ECO:0000313" key="1">
    <source>
        <dbReference type="EMBL" id="APT86343.1"/>
    </source>
</evidence>
<sequence>MYQPIPGFAHLKLYRAPDEVRYERVPAAADIIARDSIRELVTIAVEVAAGLRPLQHLRRDHFDEAIGLHLRLWKKAHGIDSGAASGELLSLHARSHGEYFGSARIAHRRHAFTGSATNGKLLTFRLL</sequence>